<evidence type="ECO:0000313" key="9">
    <source>
        <dbReference type="Proteomes" id="UP001501436"/>
    </source>
</evidence>
<dbReference type="SUPFAM" id="SSF48452">
    <property type="entry name" value="TPR-like"/>
    <property type="match status" value="1"/>
</dbReference>
<evidence type="ECO:0000256" key="2">
    <source>
        <dbReference type="ARBA" id="ARBA00006275"/>
    </source>
</evidence>
<protein>
    <submittedName>
        <fullName evidence="8">RagB/SusD family nutrient uptake outer membrane protein</fullName>
    </submittedName>
</protein>
<keyword evidence="5" id="KW-0998">Cell outer membrane</keyword>
<feature type="domain" description="RagB/SusD" evidence="6">
    <location>
        <begin position="288"/>
        <end position="540"/>
    </location>
</feature>
<feature type="domain" description="SusD-like N-terminal" evidence="7">
    <location>
        <begin position="85"/>
        <end position="220"/>
    </location>
</feature>
<keyword evidence="3" id="KW-0732">Signal</keyword>
<keyword evidence="9" id="KW-1185">Reference proteome</keyword>
<dbReference type="Gene3D" id="1.25.40.390">
    <property type="match status" value="1"/>
</dbReference>
<gene>
    <name evidence="8" type="ORF">GCM10023313_35860</name>
</gene>
<dbReference type="CDD" id="cd08977">
    <property type="entry name" value="SusD"/>
    <property type="match status" value="1"/>
</dbReference>
<dbReference type="Pfam" id="PF14322">
    <property type="entry name" value="SusD-like_3"/>
    <property type="match status" value="1"/>
</dbReference>
<dbReference type="RefSeq" id="WP_345333487.1">
    <property type="nucleotide sequence ID" value="NZ_BAABJI010000004.1"/>
</dbReference>
<reference evidence="9" key="1">
    <citation type="journal article" date="2019" name="Int. J. Syst. Evol. Microbiol.">
        <title>The Global Catalogue of Microorganisms (GCM) 10K type strain sequencing project: providing services to taxonomists for standard genome sequencing and annotation.</title>
        <authorList>
            <consortium name="The Broad Institute Genomics Platform"/>
            <consortium name="The Broad Institute Genome Sequencing Center for Infectious Disease"/>
            <person name="Wu L."/>
            <person name="Ma J."/>
        </authorList>
    </citation>
    <scope>NUCLEOTIDE SEQUENCE [LARGE SCALE GENOMIC DNA]</scope>
    <source>
        <strain evidence="9">JCM 18283</strain>
    </source>
</reference>
<comment type="caution">
    <text evidence="8">The sequence shown here is derived from an EMBL/GenBank/DDBJ whole genome shotgun (WGS) entry which is preliminary data.</text>
</comment>
<dbReference type="InterPro" id="IPR012944">
    <property type="entry name" value="SusD_RagB_dom"/>
</dbReference>
<dbReference type="Proteomes" id="UP001501436">
    <property type="component" value="Unassembled WGS sequence"/>
</dbReference>
<evidence type="ECO:0000313" key="8">
    <source>
        <dbReference type="EMBL" id="GAA4928082.1"/>
    </source>
</evidence>
<dbReference type="PROSITE" id="PS51257">
    <property type="entry name" value="PROKAR_LIPOPROTEIN"/>
    <property type="match status" value="1"/>
</dbReference>
<evidence type="ECO:0000259" key="6">
    <source>
        <dbReference type="Pfam" id="PF07980"/>
    </source>
</evidence>
<accession>A0ABP9G4M8</accession>
<comment type="similarity">
    <text evidence="2">Belongs to the SusD family.</text>
</comment>
<evidence type="ECO:0000256" key="4">
    <source>
        <dbReference type="ARBA" id="ARBA00023136"/>
    </source>
</evidence>
<name>A0ABP9G4M8_9SPHI</name>
<comment type="subcellular location">
    <subcellularLocation>
        <location evidence="1">Cell outer membrane</location>
    </subcellularLocation>
</comment>
<evidence type="ECO:0000259" key="7">
    <source>
        <dbReference type="Pfam" id="PF14322"/>
    </source>
</evidence>
<dbReference type="InterPro" id="IPR011990">
    <property type="entry name" value="TPR-like_helical_dom_sf"/>
</dbReference>
<dbReference type="InterPro" id="IPR033985">
    <property type="entry name" value="SusD-like_N"/>
</dbReference>
<evidence type="ECO:0000256" key="3">
    <source>
        <dbReference type="ARBA" id="ARBA00022729"/>
    </source>
</evidence>
<dbReference type="EMBL" id="BAABJI010000004">
    <property type="protein sequence ID" value="GAA4928082.1"/>
    <property type="molecule type" value="Genomic_DNA"/>
</dbReference>
<organism evidence="8 9">
    <name type="scientific">Mucilaginibacter defluvii</name>
    <dbReference type="NCBI Taxonomy" id="1196019"/>
    <lineage>
        <taxon>Bacteria</taxon>
        <taxon>Pseudomonadati</taxon>
        <taxon>Bacteroidota</taxon>
        <taxon>Sphingobacteriia</taxon>
        <taxon>Sphingobacteriales</taxon>
        <taxon>Sphingobacteriaceae</taxon>
        <taxon>Mucilaginibacter</taxon>
    </lineage>
</organism>
<proteinExistence type="inferred from homology"/>
<keyword evidence="4" id="KW-0472">Membrane</keyword>
<sequence length="540" mass="61037">MKISQQIKTAGLIILVSLSSACKKLDLVPTNNFTDENYWTSASKASAVLNTAYSQLFNSSLFFYNEGLSDNAYNGRGDNEGAASLAAGTYDSSLPRLKNEWGFHYSGIKTSNILLENIDRVTGMDQNLKNRMKAEARVLRAWHYFYLTTWFGDVPLFDKDPTVEETKTVSRTPKEQVVSFILKELDECAAILPVNTAYDSADKGRLTKGAAIALKARVLLYQNNWAGVVTECEKLMSSNANGTYSLFPSYEGLFLPENEYNSEVIYDIGYVTVDREYQTFYDMAPLSVGGRLNALAPTQELVDSYLMLNGRKIDDNGSGYDENDPYTNRDPRLTNTVVYHLYNWKLPSGGTKVIYTKPGTDPDNNAPDEYRSGSISSPTGYYTRKYYDPKSRTNFQAALNLIMLRYADVLLMYAEAKTELNQMDASVWDRTIKLLRQRAGFTAPAAINFNASANQREVVRNERRTELAMEGLRIFDIRRWRIAEDVLNGWAHGARFGPANVDNGYIRANERRFDASRNYLWPIPLDERLLNPNLGQNPGW</sequence>
<dbReference type="Pfam" id="PF07980">
    <property type="entry name" value="SusD_RagB"/>
    <property type="match status" value="1"/>
</dbReference>
<evidence type="ECO:0000256" key="1">
    <source>
        <dbReference type="ARBA" id="ARBA00004442"/>
    </source>
</evidence>
<evidence type="ECO:0000256" key="5">
    <source>
        <dbReference type="ARBA" id="ARBA00023237"/>
    </source>
</evidence>